<reference evidence="4" key="2">
    <citation type="journal article" date="2023" name="IMA Fungus">
        <title>Comparative genomic study of the Penicillium genus elucidates a diverse pangenome and 15 lateral gene transfer events.</title>
        <authorList>
            <person name="Petersen C."/>
            <person name="Sorensen T."/>
            <person name="Nielsen M.R."/>
            <person name="Sondergaard T.E."/>
            <person name="Sorensen J.L."/>
            <person name="Fitzpatrick D.A."/>
            <person name="Frisvad J.C."/>
            <person name="Nielsen K.L."/>
        </authorList>
    </citation>
    <scope>NUCLEOTIDE SEQUENCE</scope>
    <source>
        <strain evidence="4">IBT 30728</strain>
    </source>
</reference>
<evidence type="ECO:0000313" key="4">
    <source>
        <dbReference type="EMBL" id="KAJ5492790.1"/>
    </source>
</evidence>
<dbReference type="Pfam" id="PF04082">
    <property type="entry name" value="Fungal_trans"/>
    <property type="match status" value="1"/>
</dbReference>
<feature type="domain" description="Xylanolytic transcriptional activator regulatory" evidence="3">
    <location>
        <begin position="418"/>
        <end position="491"/>
    </location>
</feature>
<dbReference type="SMART" id="SM00906">
    <property type="entry name" value="Fungal_trans"/>
    <property type="match status" value="1"/>
</dbReference>
<name>A0A9X0C068_9EURO</name>
<evidence type="ECO:0000256" key="1">
    <source>
        <dbReference type="ARBA" id="ARBA00023242"/>
    </source>
</evidence>
<evidence type="ECO:0000313" key="5">
    <source>
        <dbReference type="Proteomes" id="UP001148312"/>
    </source>
</evidence>
<comment type="caution">
    <text evidence="4">The sequence shown here is derived from an EMBL/GenBank/DDBJ whole genome shotgun (WGS) entry which is preliminary data.</text>
</comment>
<dbReference type="CDD" id="cd12148">
    <property type="entry name" value="fungal_TF_MHR"/>
    <property type="match status" value="1"/>
</dbReference>
<proteinExistence type="predicted"/>
<feature type="compositionally biased region" description="Acidic residues" evidence="2">
    <location>
        <begin position="169"/>
        <end position="178"/>
    </location>
</feature>
<feature type="region of interest" description="Disordered" evidence="2">
    <location>
        <begin position="713"/>
        <end position="796"/>
    </location>
</feature>
<dbReference type="PANTHER" id="PTHR46910">
    <property type="entry name" value="TRANSCRIPTION FACTOR PDR1"/>
    <property type="match status" value="1"/>
</dbReference>
<dbReference type="GO" id="GO:0003677">
    <property type="term" value="F:DNA binding"/>
    <property type="evidence" value="ECO:0007669"/>
    <property type="project" value="InterPro"/>
</dbReference>
<dbReference type="AlphaFoldDB" id="A0A9X0C068"/>
<dbReference type="Proteomes" id="UP001148312">
    <property type="component" value="Unassembled WGS sequence"/>
</dbReference>
<keyword evidence="1" id="KW-0539">Nucleus</keyword>
<dbReference type="PANTHER" id="PTHR46910:SF2">
    <property type="entry name" value="ZN(II)2CYS6 TRANSCRIPTION FACTOR (EUROFUNG)"/>
    <property type="match status" value="1"/>
</dbReference>
<dbReference type="RefSeq" id="XP_056793170.1">
    <property type="nucleotide sequence ID" value="XM_056931139.1"/>
</dbReference>
<organism evidence="4 5">
    <name type="scientific">Penicillium diatomitis</name>
    <dbReference type="NCBI Taxonomy" id="2819901"/>
    <lineage>
        <taxon>Eukaryota</taxon>
        <taxon>Fungi</taxon>
        <taxon>Dikarya</taxon>
        <taxon>Ascomycota</taxon>
        <taxon>Pezizomycotina</taxon>
        <taxon>Eurotiomycetes</taxon>
        <taxon>Eurotiomycetidae</taxon>
        <taxon>Eurotiales</taxon>
        <taxon>Aspergillaceae</taxon>
        <taxon>Penicillium</taxon>
    </lineage>
</organism>
<feature type="region of interest" description="Disordered" evidence="2">
    <location>
        <begin position="155"/>
        <end position="210"/>
    </location>
</feature>
<dbReference type="EMBL" id="JAPWDQ010000002">
    <property type="protein sequence ID" value="KAJ5492790.1"/>
    <property type="molecule type" value="Genomic_DNA"/>
</dbReference>
<gene>
    <name evidence="4" type="ORF">N7539_001536</name>
</gene>
<reference evidence="4" key="1">
    <citation type="submission" date="2022-12" db="EMBL/GenBank/DDBJ databases">
        <authorList>
            <person name="Petersen C."/>
        </authorList>
    </citation>
    <scope>NUCLEOTIDE SEQUENCE</scope>
    <source>
        <strain evidence="4">IBT 30728</strain>
    </source>
</reference>
<feature type="compositionally biased region" description="Basic and acidic residues" evidence="2">
    <location>
        <begin position="713"/>
        <end position="727"/>
    </location>
</feature>
<dbReference type="GeneID" id="81621388"/>
<sequence>MRQTLGITPHDDMTPSDNHLLYSMANPVKVEPFDGRIQTQRQLPSQTGLVWTLCLSVPAMYRKAIADERRISRGADAQREHDQVRHSFSSTCASRCLIFNSHVAWNGRLSRNFGYSSERLTKYVHRSQYVASLKERLARVESLLKTAGILHDADFSSDDDSSSDRQEFSDGEEEDGDDTFLPSQSITSESHSSSASLRSSPDAESFPPPAALKSRPYLNLTSAMTLDILVGHQFSTTHGGRSCSLSLLSRGGIEWIKRRTGDVSFLKVLGTDSTHDNPWTQWRPDVFHDLFASKVYKPLPPRSEVFALIKEFFNTGNRLCPIYDENSFMDMVEWQYTQQTCDDAARWASINMVVSLAYEFRFSKSAKPEKDREKARLYFKNAMSVFTELALRRTDLLSVQALLSMAFFLRGDTGPQSVLPFVTAAMRSCQRMGIHRDVARPDLSPAEREQRRRVFWVAFTIDQSTCLRAGNPPTQHPDDFDVPLPSELSEDLNGISSTDIPYFRQLCRMSVIKSRIFCQLYSAKALLRCPSEIYKSVKELDLQLKAWRKDYPSHEDTRQATSQSNPLLIFGTIALDFVYYNALIMTHRIPILLNYLITDRGHLHEIETLDKAQTAKSLVICAGAARDTLKMVNNMSWGDVAWIWSFLDYVFLAAATIFSTIIRDTHRPNAKEDLQSLRMTATFFATLTQPGDGPSHYAEFMSRMSANLERIARGAVDKDEKRGRGPEDHDEETAIPGSKRHNHSSSKSSTGRNRHRLSRPRPAGNPVHASSGTASTPAVERASKLSMKPSASVAPPPMYPQSTAFSIPDALDGLPPVNCDGYVVPLSPSLSSHTPITTTQYHQPSGHAMDYTANVSRLIPTETTMDGVTPTTQSVWPIGQDPLSYNTTNSPTFDNSQSPFSSNSGTPGTATFPASWEVPLTADWQFGDQFWSGLFPNESLAASSQTNHVDIPILLAESFLDMPREAVAGSTEPTVGYPDSQMAYDNVYMPSRSAHDQGL</sequence>
<dbReference type="GO" id="GO:0006351">
    <property type="term" value="P:DNA-templated transcription"/>
    <property type="evidence" value="ECO:0007669"/>
    <property type="project" value="InterPro"/>
</dbReference>
<accession>A0A9X0C068</accession>
<dbReference type="InterPro" id="IPR007219">
    <property type="entry name" value="XnlR_reg_dom"/>
</dbReference>
<dbReference type="GO" id="GO:0008270">
    <property type="term" value="F:zinc ion binding"/>
    <property type="evidence" value="ECO:0007669"/>
    <property type="project" value="InterPro"/>
</dbReference>
<keyword evidence="5" id="KW-1185">Reference proteome</keyword>
<protein>
    <recommendedName>
        <fullName evidence="3">Xylanolytic transcriptional activator regulatory domain-containing protein</fullName>
    </recommendedName>
</protein>
<feature type="compositionally biased region" description="Low complexity" evidence="2">
    <location>
        <begin position="183"/>
        <end position="200"/>
    </location>
</feature>
<dbReference type="GO" id="GO:0003700">
    <property type="term" value="F:DNA-binding transcription factor activity"/>
    <property type="evidence" value="ECO:0007669"/>
    <property type="project" value="InterPro"/>
</dbReference>
<evidence type="ECO:0000259" key="3">
    <source>
        <dbReference type="SMART" id="SM00906"/>
    </source>
</evidence>
<dbReference type="InterPro" id="IPR050987">
    <property type="entry name" value="AtrR-like"/>
</dbReference>
<evidence type="ECO:0000256" key="2">
    <source>
        <dbReference type="SAM" id="MobiDB-lite"/>
    </source>
</evidence>